<feature type="region of interest" description="Disordered" evidence="2">
    <location>
        <begin position="663"/>
        <end position="720"/>
    </location>
</feature>
<dbReference type="EMBL" id="UZAU01000244">
    <property type="status" value="NOT_ANNOTATED_CDS"/>
    <property type="molecule type" value="Genomic_DNA"/>
</dbReference>
<dbReference type="InterPro" id="IPR015943">
    <property type="entry name" value="WD40/YVTN_repeat-like_dom_sf"/>
</dbReference>
<evidence type="ECO:0000313" key="5">
    <source>
        <dbReference type="EnsemblPlants" id="cds.evm.model.02.3110"/>
    </source>
</evidence>
<dbReference type="InterPro" id="IPR007148">
    <property type="entry name" value="SSU_processome_Utp12"/>
</dbReference>
<dbReference type="OMA" id="WVKWCLI"/>
<dbReference type="PROSITE" id="PS50082">
    <property type="entry name" value="WD_REPEATS_2"/>
    <property type="match status" value="1"/>
</dbReference>
<dbReference type="EnsemblPlants" id="evm.model.02.3110">
    <property type="protein sequence ID" value="cds.evm.model.02.3110"/>
    <property type="gene ID" value="evm.TU.02.3110"/>
</dbReference>
<evidence type="ECO:0000256" key="2">
    <source>
        <dbReference type="SAM" id="MobiDB-lite"/>
    </source>
</evidence>
<keyword evidence="6" id="KW-1185">Reference proteome</keyword>
<feature type="compositionally biased region" description="Basic residues" evidence="2">
    <location>
        <begin position="458"/>
        <end position="467"/>
    </location>
</feature>
<sequence length="720" mass="77945">MQREILAAVETVTSGAFCDLCKGFDAKLEESSDILAVAADTSSGRRSSYHYFPSLPSIYDPRRAVLLRSRGSSGIFRCRRRSLFYETQFHVASEESVMTKSFGIRDRKEQKLLNLFIWSTSDGSLFSEWKQLDENPGSKFSCMGCSFVGKKRRKVRGTLLLALGSSDGDVFVVDVSSGERKWETTGSFPGGVAGLSFTNKGRSLHVVGTNGKVSEMNSETGTPLLEFKASRKQISAFAFSSDGNFLAVADDKICVLSLEDGKKLSKFSNEMGQVQFASISDDAGALITSGSRDKHLQVWSLDKNSGTVSRGSVLSMKHTPLTFQCKDGCNGKPGLTVLAISKSGVAYVWHLKSLLEDEVNPIKVTCKVNEDEKALQNGESVKNSRVSIFAARLQSLDASKDMKALVAFGSIDHPQFSLVDISKSGQDVVINASEETTNIFENGVAKDGLQPEATVSPKKNKKASKKRPASEADQSTTGDIVDIGHGEAADGVLVDDDTNEPTMGEKLAGLNLAENNTAKSNEIDESSAIVKPPSADSVHVLLKQALHADDRAILLDCLFTQDEKVIAKSISQLNPSDVLKLLQSLVSIIQSKGAVLVCALPWLRSLLLHHASGIISQESSLLALNSVYQLIESRVSTLQSAVKVSSVLDVLYSGVLDEEQDEGEMNVPFIYEDRDESEEESEDAMETDDDDNSDNANSDNDEEALEGAFGDLSDLEGMSE</sequence>
<protein>
    <recommendedName>
        <fullName evidence="7">Small-subunit processome Utp12 domain-containing protein</fullName>
    </recommendedName>
</protein>
<dbReference type="Gene3D" id="2.130.10.10">
    <property type="entry name" value="YVTN repeat-like/Quinoprotein amine dehydrogenase"/>
    <property type="match status" value="1"/>
</dbReference>
<dbReference type="Proteomes" id="UP000596661">
    <property type="component" value="Chromosome 2"/>
</dbReference>
<evidence type="ECO:0000259" key="3">
    <source>
        <dbReference type="Pfam" id="PF04003"/>
    </source>
</evidence>
<dbReference type="Gramene" id="evm.model.02.3110">
    <property type="protein sequence ID" value="cds.evm.model.02.3110"/>
    <property type="gene ID" value="evm.TU.02.3110"/>
</dbReference>
<dbReference type="Pfam" id="PF04003">
    <property type="entry name" value="Utp12"/>
    <property type="match status" value="1"/>
</dbReference>
<feature type="repeat" description="WD" evidence="1">
    <location>
        <begin position="267"/>
        <end position="309"/>
    </location>
</feature>
<dbReference type="SUPFAM" id="SSF50978">
    <property type="entry name" value="WD40 repeat-like"/>
    <property type="match status" value="1"/>
</dbReference>
<reference evidence="5" key="1">
    <citation type="submission" date="2018-11" db="EMBL/GenBank/DDBJ databases">
        <authorList>
            <person name="Grassa J C."/>
        </authorList>
    </citation>
    <scope>NUCLEOTIDE SEQUENCE [LARGE SCALE GENOMIC DNA]</scope>
</reference>
<evidence type="ECO:0000256" key="1">
    <source>
        <dbReference type="PROSITE-ProRule" id="PRU00221"/>
    </source>
</evidence>
<keyword evidence="1" id="KW-0853">WD repeat</keyword>
<dbReference type="InterPro" id="IPR024977">
    <property type="entry name" value="Apc4-like_WD40_dom"/>
</dbReference>
<proteinExistence type="predicted"/>
<dbReference type="AlphaFoldDB" id="A0A803P019"/>
<dbReference type="SMART" id="SM00320">
    <property type="entry name" value="WD40"/>
    <property type="match status" value="2"/>
</dbReference>
<feature type="domain" description="Small-subunit processome Utp12" evidence="3">
    <location>
        <begin position="550"/>
        <end position="651"/>
    </location>
</feature>
<dbReference type="InterPro" id="IPR036322">
    <property type="entry name" value="WD40_repeat_dom_sf"/>
</dbReference>
<dbReference type="Pfam" id="PF12894">
    <property type="entry name" value="ANAPC4_WD40"/>
    <property type="match status" value="1"/>
</dbReference>
<dbReference type="PANTHER" id="PTHR45290:SF3">
    <property type="entry name" value="OS01G0649000 PROTEIN"/>
    <property type="match status" value="1"/>
</dbReference>
<reference evidence="5" key="2">
    <citation type="submission" date="2021-03" db="UniProtKB">
        <authorList>
            <consortium name="EnsemblPlants"/>
        </authorList>
    </citation>
    <scope>IDENTIFICATION</scope>
</reference>
<evidence type="ECO:0000259" key="4">
    <source>
        <dbReference type="Pfam" id="PF12894"/>
    </source>
</evidence>
<name>A0A803P019_CANSA</name>
<accession>A0A803P019</accession>
<feature type="compositionally biased region" description="Acidic residues" evidence="2">
    <location>
        <begin position="673"/>
        <end position="705"/>
    </location>
</feature>
<organism evidence="5 6">
    <name type="scientific">Cannabis sativa</name>
    <name type="common">Hemp</name>
    <name type="synonym">Marijuana</name>
    <dbReference type="NCBI Taxonomy" id="3483"/>
    <lineage>
        <taxon>Eukaryota</taxon>
        <taxon>Viridiplantae</taxon>
        <taxon>Streptophyta</taxon>
        <taxon>Embryophyta</taxon>
        <taxon>Tracheophyta</taxon>
        <taxon>Spermatophyta</taxon>
        <taxon>Magnoliopsida</taxon>
        <taxon>eudicotyledons</taxon>
        <taxon>Gunneridae</taxon>
        <taxon>Pentapetalae</taxon>
        <taxon>rosids</taxon>
        <taxon>fabids</taxon>
        <taxon>Rosales</taxon>
        <taxon>Cannabaceae</taxon>
        <taxon>Cannabis</taxon>
    </lineage>
</organism>
<feature type="domain" description="Anaphase-promoting complex subunit 4-like WD40" evidence="4">
    <location>
        <begin position="160"/>
        <end position="240"/>
    </location>
</feature>
<feature type="region of interest" description="Disordered" evidence="2">
    <location>
        <begin position="444"/>
        <end position="481"/>
    </location>
</feature>
<evidence type="ECO:0008006" key="7">
    <source>
        <dbReference type="Google" id="ProtNLM"/>
    </source>
</evidence>
<dbReference type="PANTHER" id="PTHR45290">
    <property type="entry name" value="OS03G0300300 PROTEIN"/>
    <property type="match status" value="1"/>
</dbReference>
<dbReference type="InterPro" id="IPR001680">
    <property type="entry name" value="WD40_rpt"/>
</dbReference>
<evidence type="ECO:0000313" key="6">
    <source>
        <dbReference type="Proteomes" id="UP000596661"/>
    </source>
</evidence>